<feature type="compositionally biased region" description="Basic and acidic residues" evidence="2">
    <location>
        <begin position="127"/>
        <end position="142"/>
    </location>
</feature>
<protein>
    <submittedName>
        <fullName evidence="3">Uncharacterized protein</fullName>
    </submittedName>
</protein>
<feature type="region of interest" description="Disordered" evidence="2">
    <location>
        <begin position="158"/>
        <end position="185"/>
    </location>
</feature>
<keyword evidence="1" id="KW-0175">Coiled coil</keyword>
<feature type="region of interest" description="Disordered" evidence="2">
    <location>
        <begin position="127"/>
        <end position="146"/>
    </location>
</feature>
<feature type="coiled-coil region" evidence="1">
    <location>
        <begin position="61"/>
        <end position="88"/>
    </location>
</feature>
<dbReference type="EMBL" id="VSWC01000183">
    <property type="protein sequence ID" value="KAA1069199.1"/>
    <property type="molecule type" value="Genomic_DNA"/>
</dbReference>
<dbReference type="OrthoDB" id="10278251at2759"/>
<proteinExistence type="predicted"/>
<name>A0A5B0LYV7_PUCGR</name>
<accession>A0A5B0LYV7</accession>
<evidence type="ECO:0000256" key="2">
    <source>
        <dbReference type="SAM" id="MobiDB-lite"/>
    </source>
</evidence>
<dbReference type="Proteomes" id="UP000324748">
    <property type="component" value="Unassembled WGS sequence"/>
</dbReference>
<reference evidence="3 4" key="1">
    <citation type="submission" date="2019-05" db="EMBL/GenBank/DDBJ databases">
        <title>Emergence of the Ug99 lineage of the wheat stem rust pathogen through somatic hybridization.</title>
        <authorList>
            <person name="Li F."/>
            <person name="Upadhyaya N.M."/>
            <person name="Sperschneider J."/>
            <person name="Matny O."/>
            <person name="Nguyen-Phuc H."/>
            <person name="Mago R."/>
            <person name="Raley C."/>
            <person name="Miller M.E."/>
            <person name="Silverstein K.A.T."/>
            <person name="Henningsen E."/>
            <person name="Hirsch C.D."/>
            <person name="Visser B."/>
            <person name="Pretorius Z.A."/>
            <person name="Steffenson B.J."/>
            <person name="Schwessinger B."/>
            <person name="Dodds P.N."/>
            <person name="Figueroa M."/>
        </authorList>
    </citation>
    <scope>NUCLEOTIDE SEQUENCE [LARGE SCALE GENOMIC DNA]</scope>
    <source>
        <strain evidence="3">21-0</strain>
    </source>
</reference>
<gene>
    <name evidence="3" type="ORF">PGT21_015991</name>
</gene>
<evidence type="ECO:0000313" key="3">
    <source>
        <dbReference type="EMBL" id="KAA1069199.1"/>
    </source>
</evidence>
<dbReference type="AlphaFoldDB" id="A0A5B0LYV7"/>
<sequence>MVVLLKRMLFCAVLLGIGLARFALSAFNAEAHAAWDYATASSSEMLAGASKNQHMNTPGEASQAQAQLRRLEEKQKHLKHLINSLNTASPWWELSEIKYELEELFNALRPPNLQTISSEFFADEDLPRFEAESQSRGTERRTVTGSFMKALRLDKMSLSARRPAHKSKAGKKEPSSSGGHNQYGELRTDPSIYTDLVDSKPISSSNSLSKTGNIYHTRDRTIKQQMELWNSLEKKLVQLKLSKNDGVAARRAVLHLKFLESLYVMGDYILKYGMGLPPAFIENIRIFEPNTLVNMVEMHVDLLFLTHGKNFFKHHDSVVPQLGFLEIGPAVYHFHRPIGEHQKLVVFSVLKKIIFHAPGNLPHDGGLLSEHFASIRQRFLDVNFLEEAEVLCSLLNNAPHANHLTEMADFRIADLIAQLIRLFQHPPLNSPPGQRTIEFQLVFYTLDFVEKYYRSIMMSISERMRNPSLFLEQLEFMRSWLAFRRSPAYYLTRGLREKPFVQMPTGQHDRLQYLLQSWIKQSTFELFHIDWFSDQAPAVNLWMGPIYLLQQLEIDILNS</sequence>
<comment type="caution">
    <text evidence="3">The sequence shown here is derived from an EMBL/GenBank/DDBJ whole genome shotgun (WGS) entry which is preliminary data.</text>
</comment>
<evidence type="ECO:0000313" key="4">
    <source>
        <dbReference type="Proteomes" id="UP000324748"/>
    </source>
</evidence>
<evidence type="ECO:0000256" key="1">
    <source>
        <dbReference type="SAM" id="Coils"/>
    </source>
</evidence>
<organism evidence="3 4">
    <name type="scientific">Puccinia graminis f. sp. tritici</name>
    <dbReference type="NCBI Taxonomy" id="56615"/>
    <lineage>
        <taxon>Eukaryota</taxon>
        <taxon>Fungi</taxon>
        <taxon>Dikarya</taxon>
        <taxon>Basidiomycota</taxon>
        <taxon>Pucciniomycotina</taxon>
        <taxon>Pucciniomycetes</taxon>
        <taxon>Pucciniales</taxon>
        <taxon>Pucciniaceae</taxon>
        <taxon>Puccinia</taxon>
    </lineage>
</organism>
<keyword evidence="4" id="KW-1185">Reference proteome</keyword>